<dbReference type="AlphaFoldDB" id="A0A7D6VTL6"/>
<evidence type="ECO:0000259" key="1">
    <source>
        <dbReference type="Pfam" id="PF07872"/>
    </source>
</evidence>
<reference evidence="2 3" key="1">
    <citation type="submission" date="2020-07" db="EMBL/GenBank/DDBJ databases">
        <title>Electron transfer.</title>
        <authorList>
            <person name="Huang L."/>
            <person name="Liu X."/>
            <person name="Zhou S."/>
        </authorList>
    </citation>
    <scope>NUCLEOTIDE SEQUENCE [LARGE SCALE GENOMIC DNA]</scope>
    <source>
        <strain evidence="2 3">Lx1</strain>
    </source>
</reference>
<organism evidence="2 3">
    <name type="scientific">Clostridium intestinale</name>
    <dbReference type="NCBI Taxonomy" id="36845"/>
    <lineage>
        <taxon>Bacteria</taxon>
        <taxon>Bacillati</taxon>
        <taxon>Bacillota</taxon>
        <taxon>Clostridia</taxon>
        <taxon>Eubacteriales</taxon>
        <taxon>Clostridiaceae</taxon>
        <taxon>Clostridium</taxon>
    </lineage>
</organism>
<evidence type="ECO:0000313" key="3">
    <source>
        <dbReference type="Proteomes" id="UP000512286"/>
    </source>
</evidence>
<proteinExistence type="predicted"/>
<dbReference type="Pfam" id="PF07872">
    <property type="entry name" value="DUF1659"/>
    <property type="match status" value="1"/>
</dbReference>
<dbReference type="RefSeq" id="WP_021802249.1">
    <property type="nucleotide sequence ID" value="NZ_CP059378.1"/>
</dbReference>
<dbReference type="KEGG" id="cint:HZF06_09560"/>
<gene>
    <name evidence="2" type="ORF">HZF06_09560</name>
</gene>
<feature type="domain" description="DUF1659" evidence="1">
    <location>
        <begin position="4"/>
        <end position="73"/>
    </location>
</feature>
<name>A0A7D6VTL6_9CLOT</name>
<dbReference type="InterPro" id="IPR012454">
    <property type="entry name" value="DUF1659"/>
</dbReference>
<protein>
    <submittedName>
        <fullName evidence="2">DUF1659 domain-containing protein</fullName>
    </submittedName>
</protein>
<sequence>MSIEQVPQSLSLVIKINTGTNANGAPIYKKKTLSNVKANASNESIHAVAEAISALLSDDAEEYLTILTSELIESESKGE</sequence>
<dbReference type="Proteomes" id="UP000512286">
    <property type="component" value="Chromosome"/>
</dbReference>
<dbReference type="EMBL" id="CP059378">
    <property type="protein sequence ID" value="QLY81809.1"/>
    <property type="molecule type" value="Genomic_DNA"/>
</dbReference>
<evidence type="ECO:0000313" key="2">
    <source>
        <dbReference type="EMBL" id="QLY81809.1"/>
    </source>
</evidence>
<accession>A0A7D6VTL6</accession>